<gene>
    <name evidence="4" type="ORF">PBIL07802_LOCUS31370</name>
    <name evidence="5" type="ORF">PBIL07802_LOCUS31371</name>
</gene>
<dbReference type="CDD" id="cd08182">
    <property type="entry name" value="HEPD"/>
    <property type="match status" value="1"/>
</dbReference>
<dbReference type="AlphaFoldDB" id="A0A7S3LWJ8"/>
<evidence type="ECO:0000259" key="2">
    <source>
        <dbReference type="Pfam" id="PF00465"/>
    </source>
</evidence>
<feature type="domain" description="Fe-containing alcohol dehydrogenase-like C-terminal" evidence="3">
    <location>
        <begin position="202"/>
        <end position="350"/>
    </location>
</feature>
<dbReference type="SUPFAM" id="SSF56796">
    <property type="entry name" value="Dehydroquinate synthase-like"/>
    <property type="match status" value="1"/>
</dbReference>
<dbReference type="InterPro" id="IPR056798">
    <property type="entry name" value="ADH_Fe_C"/>
</dbReference>
<dbReference type="GO" id="GO:0017000">
    <property type="term" value="P:antibiotic biosynthetic process"/>
    <property type="evidence" value="ECO:0007669"/>
    <property type="project" value="InterPro"/>
</dbReference>
<keyword evidence="1" id="KW-0560">Oxidoreductase</keyword>
<dbReference type="PANTHER" id="PTHR11496:SF103">
    <property type="entry name" value="DEHYDROGENASE, PUTATIVE-RELATED"/>
    <property type="match status" value="1"/>
</dbReference>
<sequence>MAGRYFNSVNITFGPHTSVSKLASLLASRSCIVITSKGSTARGVIDTIRDGLKGRTCNAYGDGVDFDGVFAVYDNAPPNPTIDDVTKAAEVMSEHEADAIIAIGGGSVLDLAKGVATLRSPGIPAGFLYKHLRHGKAFPLNFSPPPIFAIPTTHGTGSEVTMWATVWDTELERKYSLSHPRLYPEHAVIDPTLTVSCPEEVTVSTGLDALSHAMESVWNRNHNPIADALATKVIKVVPDALIHALSHPSCLHTRSTLLNASTLAGMCISGTKTAIAHSISYPLTLAFGLPHGLACSFTLPTVLRRIGQAGSAERIQPILDGLGVSTAEEGSDKLLHLFSRLHVGTHLTKYIPHPGSISKLDAPFLNKDRAGNSMLAMSNDEARQLAATAMEDILKRGE</sequence>
<dbReference type="GO" id="GO:0004022">
    <property type="term" value="F:alcohol dehydrogenase (NAD+) activity"/>
    <property type="evidence" value="ECO:0007669"/>
    <property type="project" value="TreeGrafter"/>
</dbReference>
<dbReference type="EMBL" id="HBIB01047669">
    <property type="protein sequence ID" value="CAE0269017.1"/>
    <property type="molecule type" value="Transcribed_RNA"/>
</dbReference>
<dbReference type="InterPro" id="IPR018211">
    <property type="entry name" value="ADH_Fe_CS"/>
</dbReference>
<dbReference type="Gene3D" id="3.40.50.1970">
    <property type="match status" value="1"/>
</dbReference>
<dbReference type="Gene3D" id="1.20.1090.10">
    <property type="entry name" value="Dehydroquinate synthase-like - alpha domain"/>
    <property type="match status" value="1"/>
</dbReference>
<protein>
    <recommendedName>
        <fullName evidence="6">Alcohol dehydrogenase iron-type/glycerol dehydrogenase GldA domain-containing protein</fullName>
    </recommendedName>
</protein>
<dbReference type="GO" id="GO:0046872">
    <property type="term" value="F:metal ion binding"/>
    <property type="evidence" value="ECO:0007669"/>
    <property type="project" value="InterPro"/>
</dbReference>
<evidence type="ECO:0000256" key="1">
    <source>
        <dbReference type="ARBA" id="ARBA00023002"/>
    </source>
</evidence>
<dbReference type="InterPro" id="IPR035873">
    <property type="entry name" value="PhpC"/>
</dbReference>
<dbReference type="PANTHER" id="PTHR11496">
    <property type="entry name" value="ALCOHOL DEHYDROGENASE"/>
    <property type="match status" value="1"/>
</dbReference>
<reference evidence="4" key="1">
    <citation type="submission" date="2021-01" db="EMBL/GenBank/DDBJ databases">
        <authorList>
            <person name="Corre E."/>
            <person name="Pelletier E."/>
            <person name="Niang G."/>
            <person name="Scheremetjew M."/>
            <person name="Finn R."/>
            <person name="Kale V."/>
            <person name="Holt S."/>
            <person name="Cochrane G."/>
            <person name="Meng A."/>
            <person name="Brown T."/>
            <person name="Cohen L."/>
        </authorList>
    </citation>
    <scope>NUCLEOTIDE SEQUENCE</scope>
    <source>
        <strain evidence="4">NIES-2562</strain>
    </source>
</reference>
<organism evidence="4">
    <name type="scientific">Palpitomonas bilix</name>
    <dbReference type="NCBI Taxonomy" id="652834"/>
    <lineage>
        <taxon>Eukaryota</taxon>
        <taxon>Eukaryota incertae sedis</taxon>
    </lineage>
</organism>
<dbReference type="EMBL" id="HBIB01047671">
    <property type="protein sequence ID" value="CAE0269018.1"/>
    <property type="molecule type" value="Transcribed_RNA"/>
</dbReference>
<dbReference type="InterPro" id="IPR039697">
    <property type="entry name" value="Alcohol_dehydrogenase_Fe"/>
</dbReference>
<dbReference type="FunFam" id="3.40.50.1970:FF:000003">
    <property type="entry name" value="Alcohol dehydrogenase, iron-containing"/>
    <property type="match status" value="1"/>
</dbReference>
<evidence type="ECO:0000259" key="3">
    <source>
        <dbReference type="Pfam" id="PF25137"/>
    </source>
</evidence>
<name>A0A7S3LWJ8_9EUKA</name>
<evidence type="ECO:0008006" key="6">
    <source>
        <dbReference type="Google" id="ProtNLM"/>
    </source>
</evidence>
<evidence type="ECO:0000313" key="4">
    <source>
        <dbReference type="EMBL" id="CAE0269017.1"/>
    </source>
</evidence>
<evidence type="ECO:0000313" key="5">
    <source>
        <dbReference type="EMBL" id="CAE0269018.1"/>
    </source>
</evidence>
<dbReference type="Pfam" id="PF25137">
    <property type="entry name" value="ADH_Fe_C"/>
    <property type="match status" value="1"/>
</dbReference>
<dbReference type="InterPro" id="IPR001670">
    <property type="entry name" value="ADH_Fe/GldA"/>
</dbReference>
<proteinExistence type="predicted"/>
<dbReference type="PROSITE" id="PS00913">
    <property type="entry name" value="ADH_IRON_1"/>
    <property type="match status" value="1"/>
</dbReference>
<accession>A0A7S3LWJ8</accession>
<dbReference type="Pfam" id="PF00465">
    <property type="entry name" value="Fe-ADH"/>
    <property type="match status" value="1"/>
</dbReference>
<feature type="domain" description="Alcohol dehydrogenase iron-type/glycerol dehydrogenase GldA" evidence="2">
    <location>
        <begin position="11"/>
        <end position="191"/>
    </location>
</feature>